<evidence type="ECO:0000256" key="1">
    <source>
        <dbReference type="SAM" id="Phobius"/>
    </source>
</evidence>
<dbReference type="PANTHER" id="PTHR31286">
    <property type="entry name" value="GLYCINE-RICH CELL WALL STRUCTURAL PROTEIN 1.8-LIKE"/>
    <property type="match status" value="1"/>
</dbReference>
<dbReference type="AlphaFoldDB" id="A0AA35ZA26"/>
<organism evidence="2 3">
    <name type="scientific">Lactuca saligna</name>
    <name type="common">Willowleaf lettuce</name>
    <dbReference type="NCBI Taxonomy" id="75948"/>
    <lineage>
        <taxon>Eukaryota</taxon>
        <taxon>Viridiplantae</taxon>
        <taxon>Streptophyta</taxon>
        <taxon>Embryophyta</taxon>
        <taxon>Tracheophyta</taxon>
        <taxon>Spermatophyta</taxon>
        <taxon>Magnoliopsida</taxon>
        <taxon>eudicotyledons</taxon>
        <taxon>Gunneridae</taxon>
        <taxon>Pentapetalae</taxon>
        <taxon>asterids</taxon>
        <taxon>campanulids</taxon>
        <taxon>Asterales</taxon>
        <taxon>Asteraceae</taxon>
        <taxon>Cichorioideae</taxon>
        <taxon>Cichorieae</taxon>
        <taxon>Lactucinae</taxon>
        <taxon>Lactuca</taxon>
    </lineage>
</organism>
<keyword evidence="1" id="KW-0472">Membrane</keyword>
<keyword evidence="1" id="KW-0812">Transmembrane</keyword>
<evidence type="ECO:0000313" key="2">
    <source>
        <dbReference type="EMBL" id="CAI9288726.1"/>
    </source>
</evidence>
<evidence type="ECO:0008006" key="4">
    <source>
        <dbReference type="Google" id="ProtNLM"/>
    </source>
</evidence>
<gene>
    <name evidence="2" type="ORF">LSALG_LOCUS28001</name>
</gene>
<reference evidence="2" key="1">
    <citation type="submission" date="2023-04" db="EMBL/GenBank/DDBJ databases">
        <authorList>
            <person name="Vijverberg K."/>
            <person name="Xiong W."/>
            <person name="Schranz E."/>
        </authorList>
    </citation>
    <scope>NUCLEOTIDE SEQUENCE</scope>
</reference>
<sequence length="1071" mass="123059">MGFIPIISCFSPWQLGVSTLVGANASSISKWWDNYPLIPRIGYVLLKLYHKWVGCFPCNHKNNHFMISWHKCKATAIRCIPDFIGFFSFEVDYFLLHLGLIPISWCFHPRQLGFSTYVGATASSISKWWDIHPTIHGIGYVNLRLYHLQVGCFLCNHKNNHIWSLMDPFLLIAVWFIPDFIGILSFEVVNSLKQNGLIPVSWKFLPRQLGISTLVGATASSISKWWDIYPSIHWIGYVNLRLYHNWVGCFPCSHKNNHFGTLQSLWFYQNFNANRSIPVIIGFLVFDVEFGGFILNFLRINLQGYFWNTFIKKGIDGLHVVGLIPKEKVRNLDFFNLEDCGIFALMSYLFARGWDFIQGHFWNSWIIILEDLLKSNWLSLGKKEVEDNLKMIWKWWDLLGNNGFSIILSWGLKILYWSLLDFKVKIGKKFNNYIVEKIGKNCKKSIVQSSKLIAIIGFSLVWRYLQTIDDLNELANDSLDLEVPWKHWKSNIFQTLDYLFEYEAIFWSLTWWKIGSYMKIEDFEDFGVPPDLEPDVIMRKKGKNAKLKNKLKSILDNESNQLNDPLKAKSVTTLVNKFESEANLIDRKNSSELKVEATADKIDNSGNEIAKPSNGSEVDAMAPLIGSIGEKEAMMVFWNGLTLSEKEGFVHGLRFIKKKYNKEGEFDSSYDDSIDNVKKLSSVSQRNDILMNWKDLNQKKKEKVIHKLCTSKIKKQVEANLRKNQVPFKPSASLFPAVIDMKKTSDFEASDGLQKVGETVLNLIPEGVPISNNNSPVIVDLQDICSMRSQVKEKKVKKKFEIDEMVSQQLEQVCNEIIYHFPSKFNHLELANEGEFKYKYVDTDEEESEGQMNIDDKEEIRTTGYNTNGGLLITEDMLEEVKASNVKGKEEKIIPVQNSMEEKIEGKVSYAEKVSGKKMNAANLISKVKKNAELPEGVVEMPISDILKGCSPFKTTLYGSEQGLLSVLEGGVWMIFDSALIIRRWTTGVSSVKDQHDKIPVWVKIYNVPLEYWNGTGLSHIAWEIGKPLDVDAHTAKMCQEHWGRPDFMRILIEMSAAKEWLKEVLIYSRI</sequence>
<protein>
    <recommendedName>
        <fullName evidence="4">DUF4283 domain-containing protein</fullName>
    </recommendedName>
</protein>
<dbReference type="PANTHER" id="PTHR31286:SF180">
    <property type="entry name" value="OS10G0362600 PROTEIN"/>
    <property type="match status" value="1"/>
</dbReference>
<feature type="transmembrane region" description="Helical" evidence="1">
    <location>
        <begin position="398"/>
        <end position="419"/>
    </location>
</feature>
<dbReference type="InterPro" id="IPR040256">
    <property type="entry name" value="At4g02000-like"/>
</dbReference>
<feature type="transmembrane region" description="Helical" evidence="1">
    <location>
        <begin position="277"/>
        <end position="298"/>
    </location>
</feature>
<dbReference type="Proteomes" id="UP001177003">
    <property type="component" value="Chromosome 5"/>
</dbReference>
<evidence type="ECO:0000313" key="3">
    <source>
        <dbReference type="Proteomes" id="UP001177003"/>
    </source>
</evidence>
<keyword evidence="1" id="KW-1133">Transmembrane helix</keyword>
<name>A0AA35ZA26_LACSI</name>
<keyword evidence="3" id="KW-1185">Reference proteome</keyword>
<dbReference type="EMBL" id="OX465081">
    <property type="protein sequence ID" value="CAI9288726.1"/>
    <property type="molecule type" value="Genomic_DNA"/>
</dbReference>
<proteinExistence type="predicted"/>
<accession>A0AA35ZA26</accession>